<comment type="caution">
    <text evidence="1">The sequence shown here is derived from an EMBL/GenBank/DDBJ whole genome shotgun (WGS) entry which is preliminary data.</text>
</comment>
<evidence type="ECO:0000313" key="1">
    <source>
        <dbReference type="EMBL" id="CAB1421063.1"/>
    </source>
</evidence>
<dbReference type="EMBL" id="CADEAL010000502">
    <property type="protein sequence ID" value="CAB1421063.1"/>
    <property type="molecule type" value="Genomic_DNA"/>
</dbReference>
<proteinExistence type="predicted"/>
<keyword evidence="2" id="KW-1185">Reference proteome</keyword>
<dbReference type="AlphaFoldDB" id="A0A9N7U0K4"/>
<evidence type="ECO:0000313" key="2">
    <source>
        <dbReference type="Proteomes" id="UP001153269"/>
    </source>
</evidence>
<protein>
    <submittedName>
        <fullName evidence="1">Uncharacterized protein</fullName>
    </submittedName>
</protein>
<sequence>MLQLAEWYRTFMLEDNPLYPPSHSQFRDERFGSFDVNDVHEHVSSGVCVFTDLGVRRRLLGRLQTSERFWCPEFVRAAGHRTGGVAGGWHWEWAAWAEILKDFSHDRANIHILILPELEASGWHRNNTLSCAGLMLPALGFMEITHIPGRDAHSAFLWFLLKSLGAAALYQHLPLSAPPSISTSLSALRRRF</sequence>
<accession>A0A9N7U0K4</accession>
<dbReference type="Proteomes" id="UP001153269">
    <property type="component" value="Unassembled WGS sequence"/>
</dbReference>
<reference evidence="1" key="1">
    <citation type="submission" date="2020-03" db="EMBL/GenBank/DDBJ databases">
        <authorList>
            <person name="Weist P."/>
        </authorList>
    </citation>
    <scope>NUCLEOTIDE SEQUENCE</scope>
</reference>
<name>A0A9N7U0K4_PLEPL</name>
<organism evidence="1 2">
    <name type="scientific">Pleuronectes platessa</name>
    <name type="common">European plaice</name>
    <dbReference type="NCBI Taxonomy" id="8262"/>
    <lineage>
        <taxon>Eukaryota</taxon>
        <taxon>Metazoa</taxon>
        <taxon>Chordata</taxon>
        <taxon>Craniata</taxon>
        <taxon>Vertebrata</taxon>
        <taxon>Euteleostomi</taxon>
        <taxon>Actinopterygii</taxon>
        <taxon>Neopterygii</taxon>
        <taxon>Teleostei</taxon>
        <taxon>Neoteleostei</taxon>
        <taxon>Acanthomorphata</taxon>
        <taxon>Carangaria</taxon>
        <taxon>Pleuronectiformes</taxon>
        <taxon>Pleuronectoidei</taxon>
        <taxon>Pleuronectidae</taxon>
        <taxon>Pleuronectes</taxon>
    </lineage>
</organism>
<gene>
    <name evidence="1" type="ORF">PLEPLA_LOCUS8944</name>
</gene>